<evidence type="ECO:0000313" key="2">
    <source>
        <dbReference type="EMBL" id="KAF7555698.1"/>
    </source>
</evidence>
<reference evidence="2" key="1">
    <citation type="submission" date="2020-03" db="EMBL/GenBank/DDBJ databases">
        <title>Draft Genome Sequence of Cylindrodendrum hubeiense.</title>
        <authorList>
            <person name="Buettner E."/>
            <person name="Kellner H."/>
        </authorList>
    </citation>
    <scope>NUCLEOTIDE SEQUENCE</scope>
    <source>
        <strain evidence="2">IHI 201604</strain>
    </source>
</reference>
<evidence type="ECO:0000313" key="3">
    <source>
        <dbReference type="Proteomes" id="UP000722485"/>
    </source>
</evidence>
<dbReference type="InterPro" id="IPR012332">
    <property type="entry name" value="Autotransporter_pectin_lyase_C"/>
</dbReference>
<comment type="caution">
    <text evidence="2">The sequence shown here is derived from an EMBL/GenBank/DDBJ whole genome shotgun (WGS) entry which is preliminary data.</text>
</comment>
<protein>
    <submittedName>
        <fullName evidence="2">Uncharacterized protein</fullName>
    </submittedName>
</protein>
<dbReference type="Proteomes" id="UP000722485">
    <property type="component" value="Unassembled WGS sequence"/>
</dbReference>
<dbReference type="Gene3D" id="2.160.20.20">
    <property type="match status" value="1"/>
</dbReference>
<evidence type="ECO:0000256" key="1">
    <source>
        <dbReference type="SAM" id="SignalP"/>
    </source>
</evidence>
<dbReference type="OrthoDB" id="10018600at2759"/>
<dbReference type="EMBL" id="JAANBB010000018">
    <property type="protein sequence ID" value="KAF7555698.1"/>
    <property type="molecule type" value="Genomic_DNA"/>
</dbReference>
<keyword evidence="3" id="KW-1185">Reference proteome</keyword>
<proteinExistence type="predicted"/>
<sequence length="419" mass="43187">MLALKPFFSFLTLCVVCCVLRPISAVYVSSAAVTVSGTTTTITSTTLTATATDESVLLVEESGVAYASSVTFVKSGNTSSTEDTSQSALNAAIAIQEGGTVYLTDCYIETEDLGSNALHTYEDGTYAYLYNLDFYCVGEFGHGIYTAGGYIYAEDLTGSTYGTSASAIATDTGGGTIIVSNAEVYTYGSKSALVYSTGNITVDNLTGSTAKSPACVIDGSNSWTLTNPEISAAPNEHGVFQFMSTVTGNSDTAYAYVTGGSVSETAGTYGLVFASNIAAYVYLTDVTISLESGILANISTDDWGTSGSNGGNATIALSEVDVSGDVYVDDISTLELDLTDSSTLTGVVNADNSASSLTLSLDSSSTWEVTGDSYVTVLEDDDTTFSNINSNGYTIYYTSLSSSSGETISLTGGGSLTPA</sequence>
<gene>
    <name evidence="2" type="ORF">G7Z17_g1996</name>
</gene>
<dbReference type="AlphaFoldDB" id="A0A9P5HKK8"/>
<organism evidence="2 3">
    <name type="scientific">Cylindrodendrum hubeiense</name>
    <dbReference type="NCBI Taxonomy" id="595255"/>
    <lineage>
        <taxon>Eukaryota</taxon>
        <taxon>Fungi</taxon>
        <taxon>Dikarya</taxon>
        <taxon>Ascomycota</taxon>
        <taxon>Pezizomycotina</taxon>
        <taxon>Sordariomycetes</taxon>
        <taxon>Hypocreomycetidae</taxon>
        <taxon>Hypocreales</taxon>
        <taxon>Nectriaceae</taxon>
        <taxon>Cylindrodendrum</taxon>
    </lineage>
</organism>
<accession>A0A9P5HKK8</accession>
<dbReference type="SUPFAM" id="SSF51126">
    <property type="entry name" value="Pectin lyase-like"/>
    <property type="match status" value="1"/>
</dbReference>
<name>A0A9P5HKK8_9HYPO</name>
<dbReference type="InterPro" id="IPR011050">
    <property type="entry name" value="Pectin_lyase_fold/virulence"/>
</dbReference>
<keyword evidence="1" id="KW-0732">Signal</keyword>
<feature type="signal peptide" evidence="1">
    <location>
        <begin position="1"/>
        <end position="25"/>
    </location>
</feature>
<feature type="chain" id="PRO_5040495364" evidence="1">
    <location>
        <begin position="26"/>
        <end position="419"/>
    </location>
</feature>